<dbReference type="PANTHER" id="PTHR11645">
    <property type="entry name" value="PYRROLINE-5-CARBOXYLATE REDUCTASE"/>
    <property type="match status" value="1"/>
</dbReference>
<evidence type="ECO:0000259" key="7">
    <source>
        <dbReference type="Pfam" id="PF03807"/>
    </source>
</evidence>
<dbReference type="GO" id="GO:0004735">
    <property type="term" value="F:pyrroline-5-carboxylate reductase activity"/>
    <property type="evidence" value="ECO:0007669"/>
    <property type="project" value="UniProtKB-EC"/>
</dbReference>
<gene>
    <name evidence="4 9" type="primary">proC</name>
    <name evidence="9" type="ORF">IQ217_18120</name>
</gene>
<evidence type="ECO:0000256" key="2">
    <source>
        <dbReference type="ARBA" id="ARBA00022857"/>
    </source>
</evidence>
<dbReference type="InterPro" id="IPR036291">
    <property type="entry name" value="NAD(P)-bd_dom_sf"/>
</dbReference>
<dbReference type="RefSeq" id="WP_194021256.1">
    <property type="nucleotide sequence ID" value="NZ_JADEVV010000083.1"/>
</dbReference>
<dbReference type="Proteomes" id="UP000658720">
    <property type="component" value="Unassembled WGS sequence"/>
</dbReference>
<dbReference type="InterPro" id="IPR000304">
    <property type="entry name" value="Pyrroline-COOH_reductase"/>
</dbReference>
<evidence type="ECO:0000256" key="1">
    <source>
        <dbReference type="ARBA" id="ARBA00005525"/>
    </source>
</evidence>
<dbReference type="SUPFAM" id="SSF51735">
    <property type="entry name" value="NAD(P)-binding Rossmann-fold domains"/>
    <property type="match status" value="1"/>
</dbReference>
<protein>
    <recommendedName>
        <fullName evidence="4 5">Pyrroline-5-carboxylate reductase</fullName>
        <shortName evidence="4">P5C reductase</shortName>
        <shortName evidence="4">P5CR</shortName>
        <ecNumber evidence="4 5">1.5.1.2</ecNumber>
    </recommendedName>
    <alternativeName>
        <fullName evidence="4">PCA reductase</fullName>
    </alternativeName>
</protein>
<dbReference type="EC" id="1.5.1.2" evidence="4 5"/>
<keyword evidence="4 6" id="KW-0641">Proline biosynthesis</keyword>
<keyword evidence="3 4" id="KW-0560">Oxidoreductase</keyword>
<comment type="catalytic activity">
    <reaction evidence="4">
        <text>L-proline + NAD(+) = (S)-1-pyrroline-5-carboxylate + NADH + 2 H(+)</text>
        <dbReference type="Rhea" id="RHEA:14105"/>
        <dbReference type="ChEBI" id="CHEBI:15378"/>
        <dbReference type="ChEBI" id="CHEBI:17388"/>
        <dbReference type="ChEBI" id="CHEBI:57540"/>
        <dbReference type="ChEBI" id="CHEBI:57945"/>
        <dbReference type="ChEBI" id="CHEBI:60039"/>
        <dbReference type="EC" id="1.5.1.2"/>
    </reaction>
</comment>
<evidence type="ECO:0000256" key="4">
    <source>
        <dbReference type="HAMAP-Rule" id="MF_01925"/>
    </source>
</evidence>
<dbReference type="Pfam" id="PF03807">
    <property type="entry name" value="F420_oxidored"/>
    <property type="match status" value="1"/>
</dbReference>
<keyword evidence="2 4" id="KW-0521">NADP</keyword>
<keyword evidence="10" id="KW-1185">Reference proteome</keyword>
<dbReference type="Pfam" id="PF14748">
    <property type="entry name" value="P5CR_dimer"/>
    <property type="match status" value="1"/>
</dbReference>
<keyword evidence="4 6" id="KW-0028">Amino-acid biosynthesis</keyword>
<dbReference type="SUPFAM" id="SSF48179">
    <property type="entry name" value="6-phosphogluconate dehydrogenase C-terminal domain-like"/>
    <property type="match status" value="1"/>
</dbReference>
<dbReference type="PANTHER" id="PTHR11645:SF0">
    <property type="entry name" value="PYRROLINE-5-CARBOXYLATE REDUCTASE 3"/>
    <property type="match status" value="1"/>
</dbReference>
<keyword evidence="4" id="KW-0963">Cytoplasm</keyword>
<comment type="subcellular location">
    <subcellularLocation>
        <location evidence="4">Cytoplasm</location>
    </subcellularLocation>
</comment>
<evidence type="ECO:0000313" key="9">
    <source>
        <dbReference type="EMBL" id="MBE9255713.1"/>
    </source>
</evidence>
<comment type="caution">
    <text evidence="9">The sequence shown here is derived from an EMBL/GenBank/DDBJ whole genome shotgun (WGS) entry which is preliminary data.</text>
</comment>
<comment type="pathway">
    <text evidence="4 6">Amino-acid biosynthesis; L-proline biosynthesis; L-proline from L-glutamate 5-semialdehyde: step 1/1.</text>
</comment>
<dbReference type="InterPro" id="IPR053790">
    <property type="entry name" value="P5CR-like_CS"/>
</dbReference>
<evidence type="ECO:0000256" key="5">
    <source>
        <dbReference type="NCBIfam" id="TIGR00112"/>
    </source>
</evidence>
<dbReference type="EMBL" id="JADEVV010000083">
    <property type="protein sequence ID" value="MBE9255713.1"/>
    <property type="molecule type" value="Genomic_DNA"/>
</dbReference>
<dbReference type="PIRSF" id="PIRSF000193">
    <property type="entry name" value="Pyrrol-5-carb_rd"/>
    <property type="match status" value="1"/>
</dbReference>
<dbReference type="InterPro" id="IPR008927">
    <property type="entry name" value="6-PGluconate_DH-like_C_sf"/>
</dbReference>
<comment type="catalytic activity">
    <reaction evidence="4 6">
        <text>L-proline + NADP(+) = (S)-1-pyrroline-5-carboxylate + NADPH + 2 H(+)</text>
        <dbReference type="Rhea" id="RHEA:14109"/>
        <dbReference type="ChEBI" id="CHEBI:15378"/>
        <dbReference type="ChEBI" id="CHEBI:17388"/>
        <dbReference type="ChEBI" id="CHEBI:57783"/>
        <dbReference type="ChEBI" id="CHEBI:58349"/>
        <dbReference type="ChEBI" id="CHEBI:60039"/>
        <dbReference type="EC" id="1.5.1.2"/>
    </reaction>
</comment>
<dbReference type="PROSITE" id="PS00521">
    <property type="entry name" value="P5CR"/>
    <property type="match status" value="1"/>
</dbReference>
<reference evidence="9 10" key="1">
    <citation type="submission" date="2020-10" db="EMBL/GenBank/DDBJ databases">
        <authorList>
            <person name="Castelo-Branco R."/>
            <person name="Eusebio N."/>
            <person name="Adriana R."/>
            <person name="Vieira A."/>
            <person name="Brugerolle De Fraissinette N."/>
            <person name="Rezende De Castro R."/>
            <person name="Schneider M.P."/>
            <person name="Vasconcelos V."/>
            <person name="Leao P.N."/>
        </authorList>
    </citation>
    <scope>NUCLEOTIDE SEQUENCE [LARGE SCALE GENOMIC DNA]</scope>
    <source>
        <strain evidence="9 10">LEGE 00031</strain>
    </source>
</reference>
<proteinExistence type="inferred from homology"/>
<name>A0ABR9VZA7_9SYNC</name>
<dbReference type="Gene3D" id="1.10.3730.10">
    <property type="entry name" value="ProC C-terminal domain-like"/>
    <property type="match status" value="1"/>
</dbReference>
<feature type="domain" description="Pyrroline-5-carboxylate reductase dimerisation" evidence="8">
    <location>
        <begin position="160"/>
        <end position="264"/>
    </location>
</feature>
<dbReference type="HAMAP" id="MF_01925">
    <property type="entry name" value="P5C_reductase"/>
    <property type="match status" value="1"/>
</dbReference>
<comment type="function">
    <text evidence="4">Catalyzes the reduction of 1-pyrroline-5-carboxylate (PCA) to L-proline.</text>
</comment>
<evidence type="ECO:0000256" key="6">
    <source>
        <dbReference type="RuleBase" id="RU003903"/>
    </source>
</evidence>
<dbReference type="InterPro" id="IPR029036">
    <property type="entry name" value="P5CR_dimer"/>
</dbReference>
<comment type="similarity">
    <text evidence="1 4 6">Belongs to the pyrroline-5-carboxylate reductase family.</text>
</comment>
<dbReference type="NCBIfam" id="TIGR00112">
    <property type="entry name" value="proC"/>
    <property type="match status" value="1"/>
</dbReference>
<evidence type="ECO:0000313" key="10">
    <source>
        <dbReference type="Proteomes" id="UP000658720"/>
    </source>
</evidence>
<dbReference type="Gene3D" id="3.40.50.720">
    <property type="entry name" value="NAD(P)-binding Rossmann-like Domain"/>
    <property type="match status" value="1"/>
</dbReference>
<feature type="domain" description="Pyrroline-5-carboxylate reductase catalytic N-terminal" evidence="7">
    <location>
        <begin position="5"/>
        <end position="98"/>
    </location>
</feature>
<evidence type="ECO:0000256" key="3">
    <source>
        <dbReference type="ARBA" id="ARBA00023002"/>
    </source>
</evidence>
<sequence>MSIQLGIIGGGVMAEAILARLIAEKTYAPEEIIVGEPHGARRDYLQKTYQVKVSPDNQEAANVSEVLLLAVKPQVLDRVLASLAGGANRPLVISILAGVSLQRIQKGFPDHAIIRAMPNTPATVGAGMTAIAANKMVEPDQLAKAKAIFSAVGNVVEVPENLMDAVTGVSGSGPAYVALMIEALADGGVLAGLPRAIAQKLALQTVLGTAQLIKDTEEHPAQIKDKVTSPGGTTIAGVAVLEKMGFRSAIIEAVRAAYRRSQELGKK</sequence>
<organism evidence="9 10">
    <name type="scientific">Synechocystis salina LEGE 00031</name>
    <dbReference type="NCBI Taxonomy" id="1828736"/>
    <lineage>
        <taxon>Bacteria</taxon>
        <taxon>Bacillati</taxon>
        <taxon>Cyanobacteriota</taxon>
        <taxon>Cyanophyceae</taxon>
        <taxon>Synechococcales</taxon>
        <taxon>Merismopediaceae</taxon>
        <taxon>Synechocystis</taxon>
    </lineage>
</organism>
<accession>A0ABR9VZA7</accession>
<dbReference type="InterPro" id="IPR028939">
    <property type="entry name" value="P5C_Rdtase_cat_N"/>
</dbReference>
<evidence type="ECO:0000259" key="8">
    <source>
        <dbReference type="Pfam" id="PF14748"/>
    </source>
</evidence>